<sequence length="115" mass="13148">MAKNTLPSDSEKFAVVFTTYSDDAMGKLLIHTLLEEKWAACIQVYPVQSFYNWQGEIQSDDEKLVLIKTRRALFDGLCARILSLHSYEVPEIVMLPVMDGAADYLEWIKTNCRQA</sequence>
<dbReference type="RefSeq" id="WP_068898299.1">
    <property type="nucleotide sequence ID" value="NZ_JBHUIF010000002.1"/>
</dbReference>
<evidence type="ECO:0008006" key="4">
    <source>
        <dbReference type="Google" id="ProtNLM"/>
    </source>
</evidence>
<dbReference type="PANTHER" id="PTHR23419">
    <property type="entry name" value="DIVALENT CATION TOLERANCE CUTA-RELATED"/>
    <property type="match status" value="1"/>
</dbReference>
<dbReference type="InterPro" id="IPR015867">
    <property type="entry name" value="N-reg_PII/ATP_PRibTrfase_C"/>
</dbReference>
<dbReference type="GO" id="GO:0010038">
    <property type="term" value="P:response to metal ion"/>
    <property type="evidence" value="ECO:0007669"/>
    <property type="project" value="InterPro"/>
</dbReference>
<dbReference type="STRING" id="1080227.A8L45_01015"/>
<dbReference type="EMBL" id="LYBM01000001">
    <property type="protein sequence ID" value="ODA36215.1"/>
    <property type="molecule type" value="Genomic_DNA"/>
</dbReference>
<name>A0A1C3ESQ1_9GAMM</name>
<accession>A0A1C3ESQ1</accession>
<comment type="similarity">
    <text evidence="1">Belongs to the CutA family.</text>
</comment>
<dbReference type="InterPro" id="IPR004323">
    <property type="entry name" value="Ion_tolerance_CutA"/>
</dbReference>
<evidence type="ECO:0000313" key="2">
    <source>
        <dbReference type="EMBL" id="ODA36215.1"/>
    </source>
</evidence>
<dbReference type="InterPro" id="IPR011322">
    <property type="entry name" value="N-reg_PII-like_a/b"/>
</dbReference>
<reference evidence="2 3" key="1">
    <citation type="submission" date="2016-05" db="EMBL/GenBank/DDBJ databases">
        <title>Genomic Taxonomy of the Vibrionaceae.</title>
        <authorList>
            <person name="Gomez-Gil B."/>
            <person name="Enciso-Ibarra J."/>
        </authorList>
    </citation>
    <scope>NUCLEOTIDE SEQUENCE [LARGE SCALE GENOMIC DNA]</scope>
    <source>
        <strain evidence="2 3">CAIM 1920</strain>
    </source>
</reference>
<gene>
    <name evidence="2" type="ORF">A8L45_01015</name>
</gene>
<dbReference type="Proteomes" id="UP000094936">
    <property type="component" value="Unassembled WGS sequence"/>
</dbReference>
<comment type="caution">
    <text evidence="2">The sequence shown here is derived from an EMBL/GenBank/DDBJ whole genome shotgun (WGS) entry which is preliminary data.</text>
</comment>
<dbReference type="GO" id="GO:0005507">
    <property type="term" value="F:copper ion binding"/>
    <property type="evidence" value="ECO:0007669"/>
    <property type="project" value="TreeGrafter"/>
</dbReference>
<organism evidence="2 3">
    <name type="scientific">Veronia pacifica</name>
    <dbReference type="NCBI Taxonomy" id="1080227"/>
    <lineage>
        <taxon>Bacteria</taxon>
        <taxon>Pseudomonadati</taxon>
        <taxon>Pseudomonadota</taxon>
        <taxon>Gammaproteobacteria</taxon>
        <taxon>Vibrionales</taxon>
        <taxon>Vibrionaceae</taxon>
        <taxon>Veronia</taxon>
    </lineage>
</organism>
<evidence type="ECO:0000256" key="1">
    <source>
        <dbReference type="ARBA" id="ARBA00010169"/>
    </source>
</evidence>
<proteinExistence type="inferred from homology"/>
<keyword evidence="3" id="KW-1185">Reference proteome</keyword>
<protein>
    <recommendedName>
        <fullName evidence="4">Cytochrome C biogenesis protein</fullName>
    </recommendedName>
</protein>
<evidence type="ECO:0000313" key="3">
    <source>
        <dbReference type="Proteomes" id="UP000094936"/>
    </source>
</evidence>
<dbReference type="AlphaFoldDB" id="A0A1C3ESQ1"/>
<dbReference type="Gene3D" id="3.30.70.120">
    <property type="match status" value="1"/>
</dbReference>
<dbReference type="PANTHER" id="PTHR23419:SF8">
    <property type="entry name" value="FI09726P"/>
    <property type="match status" value="1"/>
</dbReference>
<dbReference type="SUPFAM" id="SSF54913">
    <property type="entry name" value="GlnB-like"/>
    <property type="match status" value="1"/>
</dbReference>
<dbReference type="Pfam" id="PF03091">
    <property type="entry name" value="CutA1"/>
    <property type="match status" value="1"/>
</dbReference>